<keyword evidence="4 12" id="KW-0813">Transport</keyword>
<keyword evidence="10 13" id="KW-0472">Membrane</keyword>
<evidence type="ECO:0000256" key="3">
    <source>
        <dbReference type="ARBA" id="ARBA00022093"/>
    </source>
</evidence>
<dbReference type="Pfam" id="PF01618">
    <property type="entry name" value="MotA_ExbB"/>
    <property type="match status" value="1"/>
</dbReference>
<feature type="transmembrane region" description="Helical" evidence="13">
    <location>
        <begin position="174"/>
        <end position="195"/>
    </location>
</feature>
<evidence type="ECO:0000256" key="11">
    <source>
        <dbReference type="ARBA" id="ARBA00024816"/>
    </source>
</evidence>
<keyword evidence="6" id="KW-0997">Cell inner membrane</keyword>
<evidence type="ECO:0000313" key="16">
    <source>
        <dbReference type="Proteomes" id="UP001469089"/>
    </source>
</evidence>
<proteinExistence type="inferred from homology"/>
<organism evidence="15 16">
    <name type="scientific">Paraburkholderia acidicola</name>
    <dbReference type="NCBI Taxonomy" id="1912599"/>
    <lineage>
        <taxon>Bacteria</taxon>
        <taxon>Pseudomonadati</taxon>
        <taxon>Pseudomonadota</taxon>
        <taxon>Betaproteobacteria</taxon>
        <taxon>Burkholderiales</taxon>
        <taxon>Burkholderiaceae</taxon>
        <taxon>Paraburkholderia</taxon>
    </lineage>
</organism>
<keyword evidence="8 12" id="KW-0653">Protein transport</keyword>
<evidence type="ECO:0000313" key="15">
    <source>
        <dbReference type="EMBL" id="MEQ5837898.1"/>
    </source>
</evidence>
<dbReference type="InterPro" id="IPR050790">
    <property type="entry name" value="ExbB/TolQ_transport"/>
</dbReference>
<dbReference type="Proteomes" id="UP001469089">
    <property type="component" value="Unassembled WGS sequence"/>
</dbReference>
<evidence type="ECO:0000256" key="8">
    <source>
        <dbReference type="ARBA" id="ARBA00022927"/>
    </source>
</evidence>
<keyword evidence="7 13" id="KW-0812">Transmembrane</keyword>
<comment type="similarity">
    <text evidence="12">Belongs to the exbB/tolQ family.</text>
</comment>
<evidence type="ECO:0000256" key="7">
    <source>
        <dbReference type="ARBA" id="ARBA00022692"/>
    </source>
</evidence>
<feature type="transmembrane region" description="Helical" evidence="13">
    <location>
        <begin position="15"/>
        <end position="37"/>
    </location>
</feature>
<comment type="subcellular location">
    <subcellularLocation>
        <location evidence="1">Cell inner membrane</location>
        <topology evidence="1">Multi-pass membrane protein</topology>
    </subcellularLocation>
    <subcellularLocation>
        <location evidence="12">Membrane</location>
        <topology evidence="12">Multi-pass membrane protein</topology>
    </subcellularLocation>
</comment>
<keyword evidence="16" id="KW-1185">Reference proteome</keyword>
<dbReference type="InterPro" id="IPR002898">
    <property type="entry name" value="MotA_ExbB_proton_chnl"/>
</dbReference>
<evidence type="ECO:0000256" key="9">
    <source>
        <dbReference type="ARBA" id="ARBA00022989"/>
    </source>
</evidence>
<dbReference type="RefSeq" id="WP_349540818.1">
    <property type="nucleotide sequence ID" value="NZ_JAOALG010000001.1"/>
</dbReference>
<dbReference type="PANTHER" id="PTHR30625">
    <property type="entry name" value="PROTEIN TOLQ"/>
    <property type="match status" value="1"/>
</dbReference>
<evidence type="ECO:0000256" key="4">
    <source>
        <dbReference type="ARBA" id="ARBA00022448"/>
    </source>
</evidence>
<dbReference type="PANTHER" id="PTHR30625:SF14">
    <property type="entry name" value="BIOPOLYMER TRANSPORT PROTEIN EXBB"/>
    <property type="match status" value="1"/>
</dbReference>
<sequence>MQHYGISNVWLGGDFVTRAIVIVLTTMSVLSWAVIFAKGLGLSRLRGQSLVAQRKFWTASSYDDGIRLLGPNIENPYRELALAGREASEQLFDEQQLLIGNLNRNEWVARCLKITLDDYIARLQRGTAILASIGSTAPFVGLFGTVWGIYHALMAIGMSGQASLDHVAAPVGESLIMTAFGLFVAIPAVLGYNAVARGNKGAVHKSVRFMHELHSYYITGGKATTRITDPGKQEATVPRVALAGGHATAR</sequence>
<evidence type="ECO:0000256" key="12">
    <source>
        <dbReference type="RuleBase" id="RU004057"/>
    </source>
</evidence>
<comment type="function">
    <text evidence="11">Involved in the TonB-dependent energy-dependent transport of various receptor-bound substrates. Protects ExbD from proteolytic degradation and functionally stabilizes TonB.</text>
</comment>
<evidence type="ECO:0000259" key="14">
    <source>
        <dbReference type="Pfam" id="PF01618"/>
    </source>
</evidence>
<keyword evidence="9 13" id="KW-1133">Transmembrane helix</keyword>
<evidence type="ECO:0000256" key="1">
    <source>
        <dbReference type="ARBA" id="ARBA00004429"/>
    </source>
</evidence>
<comment type="subunit">
    <text evidence="2">The accessory proteins ExbB and ExbD seem to form a complex with TonB.</text>
</comment>
<feature type="domain" description="MotA/TolQ/ExbB proton channel" evidence="14">
    <location>
        <begin position="100"/>
        <end position="203"/>
    </location>
</feature>
<protein>
    <recommendedName>
        <fullName evidence="3">Biopolymer transport protein ExbB</fullName>
    </recommendedName>
</protein>
<evidence type="ECO:0000256" key="6">
    <source>
        <dbReference type="ARBA" id="ARBA00022519"/>
    </source>
</evidence>
<comment type="caution">
    <text evidence="15">The sequence shown here is derived from an EMBL/GenBank/DDBJ whole genome shotgun (WGS) entry which is preliminary data.</text>
</comment>
<reference evidence="15 16" key="1">
    <citation type="journal article" date="2024" name="Chem. Sci.">
        <title>Discovery of a lagriamide polyketide by integrated genome mining, isotopic labeling, and untargeted metabolomics.</title>
        <authorList>
            <person name="Fergusson C.H."/>
            <person name="Saulog J."/>
            <person name="Paulo B.S."/>
            <person name="Wilson D.M."/>
            <person name="Liu D.Y."/>
            <person name="Morehouse N.J."/>
            <person name="Waterworth S."/>
            <person name="Barkei J."/>
            <person name="Gray C.A."/>
            <person name="Kwan J.C."/>
            <person name="Eustaquio A.S."/>
            <person name="Linington R.G."/>
        </authorList>
    </citation>
    <scope>NUCLEOTIDE SEQUENCE [LARGE SCALE GENOMIC DNA]</scope>
    <source>
        <strain evidence="15 16">RL17-338-BIF-B</strain>
    </source>
</reference>
<gene>
    <name evidence="15" type="ORF">N0A02_00395</name>
</gene>
<dbReference type="EMBL" id="JAOALG010000001">
    <property type="protein sequence ID" value="MEQ5837898.1"/>
    <property type="molecule type" value="Genomic_DNA"/>
</dbReference>
<name>A0ABV1LEW9_9BURK</name>
<evidence type="ECO:0000256" key="10">
    <source>
        <dbReference type="ARBA" id="ARBA00023136"/>
    </source>
</evidence>
<keyword evidence="5" id="KW-1003">Cell membrane</keyword>
<evidence type="ECO:0000256" key="13">
    <source>
        <dbReference type="SAM" id="Phobius"/>
    </source>
</evidence>
<feature type="transmembrane region" description="Helical" evidence="13">
    <location>
        <begin position="129"/>
        <end position="154"/>
    </location>
</feature>
<accession>A0ABV1LEW9</accession>
<evidence type="ECO:0000256" key="5">
    <source>
        <dbReference type="ARBA" id="ARBA00022475"/>
    </source>
</evidence>
<evidence type="ECO:0000256" key="2">
    <source>
        <dbReference type="ARBA" id="ARBA00011471"/>
    </source>
</evidence>